<evidence type="ECO:0000313" key="12">
    <source>
        <dbReference type="Proteomes" id="UP001381693"/>
    </source>
</evidence>
<reference evidence="11 12" key="1">
    <citation type="submission" date="2023-11" db="EMBL/GenBank/DDBJ databases">
        <title>Halocaridina rubra genome assembly.</title>
        <authorList>
            <person name="Smith C."/>
        </authorList>
    </citation>
    <scope>NUCLEOTIDE SEQUENCE [LARGE SCALE GENOMIC DNA]</scope>
    <source>
        <strain evidence="11">EP-1</strain>
        <tissue evidence="11">Whole</tissue>
    </source>
</reference>
<dbReference type="Pfam" id="PF18517">
    <property type="entry name" value="LZ3wCH"/>
    <property type="match status" value="1"/>
</dbReference>
<evidence type="ECO:0000256" key="5">
    <source>
        <dbReference type="ARBA" id="ARBA00023172"/>
    </source>
</evidence>
<dbReference type="GO" id="GO:0010774">
    <property type="term" value="P:meiotic strand invasion involved in reciprocal meiotic recombination"/>
    <property type="evidence" value="ECO:0007669"/>
    <property type="project" value="TreeGrafter"/>
</dbReference>
<dbReference type="Gene3D" id="1.10.10.10">
    <property type="entry name" value="Winged helix-like DNA-binding domain superfamily/Winged helix DNA-binding domain"/>
    <property type="match status" value="1"/>
</dbReference>
<dbReference type="GO" id="GO:0000709">
    <property type="term" value="P:meiotic joint molecule formation"/>
    <property type="evidence" value="ECO:0007669"/>
    <property type="project" value="TreeGrafter"/>
</dbReference>
<feature type="coiled-coil region" evidence="8">
    <location>
        <begin position="81"/>
        <end position="152"/>
    </location>
</feature>
<comment type="subcellular location">
    <subcellularLocation>
        <location evidence="1">Nucleus</location>
    </subcellularLocation>
</comment>
<dbReference type="GO" id="GO:0003690">
    <property type="term" value="F:double-stranded DNA binding"/>
    <property type="evidence" value="ECO:0007669"/>
    <property type="project" value="TreeGrafter"/>
</dbReference>
<comment type="similarity">
    <text evidence="2">Belongs to the HOP2 family.</text>
</comment>
<gene>
    <name evidence="11" type="primary">PSMC3IP</name>
    <name evidence="11" type="ORF">SK128_015356</name>
</gene>
<feature type="domain" description="Leucine zipper with capping helix" evidence="10">
    <location>
        <begin position="150"/>
        <end position="206"/>
    </location>
</feature>
<keyword evidence="6" id="KW-0539">Nucleus</keyword>
<protein>
    <recommendedName>
        <fullName evidence="3">Homologous-pairing protein 2 homolog</fullName>
    </recommendedName>
</protein>
<keyword evidence="7" id="KW-0469">Meiosis</keyword>
<dbReference type="InterPro" id="IPR010776">
    <property type="entry name" value="Hop2_WH_dom"/>
</dbReference>
<organism evidence="11 12">
    <name type="scientific">Halocaridina rubra</name>
    <name type="common">Hawaiian red shrimp</name>
    <dbReference type="NCBI Taxonomy" id="373956"/>
    <lineage>
        <taxon>Eukaryota</taxon>
        <taxon>Metazoa</taxon>
        <taxon>Ecdysozoa</taxon>
        <taxon>Arthropoda</taxon>
        <taxon>Crustacea</taxon>
        <taxon>Multicrustacea</taxon>
        <taxon>Malacostraca</taxon>
        <taxon>Eumalacostraca</taxon>
        <taxon>Eucarida</taxon>
        <taxon>Decapoda</taxon>
        <taxon>Pleocyemata</taxon>
        <taxon>Caridea</taxon>
        <taxon>Atyoidea</taxon>
        <taxon>Atyidae</taxon>
        <taxon>Halocaridina</taxon>
    </lineage>
</organism>
<evidence type="ECO:0000256" key="1">
    <source>
        <dbReference type="ARBA" id="ARBA00004123"/>
    </source>
</evidence>
<evidence type="ECO:0000313" key="11">
    <source>
        <dbReference type="EMBL" id="KAK7084672.1"/>
    </source>
</evidence>
<sequence>MSKKEITEAIERIRSYMEQQNRPYSVNDIFMNLHKEIGKTACQKAIDQLVSDGVLREKSYGKQKVYVYDQNHFPSLDEEQLKAMDARIVELTEAIKEKEKLCSEVEVKLRGLSSSLTTEEAQKKIAETEVAVETMQKKLKDLQENQVLVSKEEKDKVNKDSENMLKMWRKRRRMTVDILDAIMEGYPKTKKVLYEEIGIETDEDVGITMPKM</sequence>
<dbReference type="EMBL" id="JAXCGZ010002009">
    <property type="protein sequence ID" value="KAK7084672.1"/>
    <property type="molecule type" value="Genomic_DNA"/>
</dbReference>
<dbReference type="GO" id="GO:0120231">
    <property type="term" value="C:DNA recombinase auxiliary factor complex"/>
    <property type="evidence" value="ECO:0007669"/>
    <property type="project" value="TreeGrafter"/>
</dbReference>
<feature type="domain" description="Homologous-pairing protein 2 winged helix" evidence="9">
    <location>
        <begin position="8"/>
        <end position="68"/>
    </location>
</feature>
<keyword evidence="5" id="KW-0233">DNA recombination</keyword>
<evidence type="ECO:0000256" key="2">
    <source>
        <dbReference type="ARBA" id="ARBA00007922"/>
    </source>
</evidence>
<dbReference type="AlphaFoldDB" id="A0AAN8XHZ2"/>
<name>A0AAN8XHZ2_HALRR</name>
<keyword evidence="4 8" id="KW-0175">Coiled coil</keyword>
<dbReference type="Proteomes" id="UP001381693">
    <property type="component" value="Unassembled WGS sequence"/>
</dbReference>
<evidence type="ECO:0000259" key="9">
    <source>
        <dbReference type="Pfam" id="PF07106"/>
    </source>
</evidence>
<accession>A0AAN8XHZ2</accession>
<evidence type="ECO:0000256" key="7">
    <source>
        <dbReference type="ARBA" id="ARBA00023254"/>
    </source>
</evidence>
<dbReference type="GO" id="GO:0120230">
    <property type="term" value="F:recombinase activator activity"/>
    <property type="evidence" value="ECO:0007669"/>
    <property type="project" value="TreeGrafter"/>
</dbReference>
<dbReference type="PANTHER" id="PTHR15938">
    <property type="entry name" value="TBP-1 INTERACTING PROTEIN"/>
    <property type="match status" value="1"/>
</dbReference>
<dbReference type="Pfam" id="PF07106">
    <property type="entry name" value="WHD_TBPIP"/>
    <property type="match status" value="1"/>
</dbReference>
<proteinExistence type="inferred from homology"/>
<evidence type="ECO:0000256" key="4">
    <source>
        <dbReference type="ARBA" id="ARBA00023054"/>
    </source>
</evidence>
<dbReference type="GO" id="GO:0007129">
    <property type="term" value="P:homologous chromosome pairing at meiosis"/>
    <property type="evidence" value="ECO:0007669"/>
    <property type="project" value="TreeGrafter"/>
</dbReference>
<evidence type="ECO:0000256" key="8">
    <source>
        <dbReference type="SAM" id="Coils"/>
    </source>
</evidence>
<dbReference type="GO" id="GO:0000794">
    <property type="term" value="C:condensed nuclear chromosome"/>
    <property type="evidence" value="ECO:0007669"/>
    <property type="project" value="TreeGrafter"/>
</dbReference>
<evidence type="ECO:0000259" key="10">
    <source>
        <dbReference type="Pfam" id="PF18517"/>
    </source>
</evidence>
<comment type="caution">
    <text evidence="11">The sequence shown here is derived from an EMBL/GenBank/DDBJ whole genome shotgun (WGS) entry which is preliminary data.</text>
</comment>
<dbReference type="PANTHER" id="PTHR15938:SF0">
    <property type="entry name" value="HOMOLOGOUS-PAIRING PROTEIN 2 HOMOLOG"/>
    <property type="match status" value="1"/>
</dbReference>
<evidence type="ECO:0000256" key="6">
    <source>
        <dbReference type="ARBA" id="ARBA00023242"/>
    </source>
</evidence>
<keyword evidence="12" id="KW-1185">Reference proteome</keyword>
<dbReference type="InterPro" id="IPR036388">
    <property type="entry name" value="WH-like_DNA-bd_sf"/>
</dbReference>
<evidence type="ECO:0000256" key="3">
    <source>
        <dbReference type="ARBA" id="ARBA00016093"/>
    </source>
</evidence>
<dbReference type="InterPro" id="IPR040661">
    <property type="entry name" value="LZ3wCH"/>
</dbReference>